<dbReference type="GO" id="GO:0035438">
    <property type="term" value="F:cyclic-di-GMP binding"/>
    <property type="evidence" value="ECO:0007669"/>
    <property type="project" value="InterPro"/>
</dbReference>
<protein>
    <submittedName>
        <fullName evidence="3">PilZ domain-containing protein</fullName>
    </submittedName>
</protein>
<dbReference type="EMBL" id="CP159373">
    <property type="protein sequence ID" value="XCN74422.1"/>
    <property type="molecule type" value="Genomic_DNA"/>
</dbReference>
<dbReference type="Gene3D" id="2.40.10.220">
    <property type="entry name" value="predicted glycosyltransferase like domains"/>
    <property type="match status" value="1"/>
</dbReference>
<proteinExistence type="predicted"/>
<sequence>MSSINMVDKQAKQFRINELKSKINYTEEARDNFKNTHPGLYETNSYYLNKLREELRELEKSYLGIVERNQRKFSRVEVERAAHLNFSSGQYRGTLENISLGGGFIKGAFKQAKGDICKINLTESKAHSDVVICALGSIVRASNNGIAFEFIAMNANSYARLETELLDHADDPSIVGDEIFESGIFEFDDDLVYSTVFNYNINKLKKLLCLH</sequence>
<dbReference type="AlphaFoldDB" id="A0AAU8LYX4"/>
<feature type="domain" description="PilZ" evidence="2">
    <location>
        <begin position="69"/>
        <end position="163"/>
    </location>
</feature>
<evidence type="ECO:0000259" key="2">
    <source>
        <dbReference type="Pfam" id="PF07238"/>
    </source>
</evidence>
<evidence type="ECO:0000313" key="3">
    <source>
        <dbReference type="EMBL" id="XCN74422.1"/>
    </source>
</evidence>
<dbReference type="InterPro" id="IPR009875">
    <property type="entry name" value="PilZ_domain"/>
</dbReference>
<accession>A0AAU8LYX4</accession>
<reference evidence="3" key="1">
    <citation type="journal article" date="2024" name="Syst. Appl. Microbiol.">
        <title>First single-strain enrichments of Electrothrix cable bacteria, description of E. aestuarii sp. nov. and E. rattekaaiensis sp. nov., and proposal of a cable bacteria taxonomy following the rules of the SeqCode.</title>
        <authorList>
            <person name="Plum-Jensen L.E."/>
            <person name="Schramm A."/>
            <person name="Marshall I.P.G."/>
        </authorList>
    </citation>
    <scope>NUCLEOTIDE SEQUENCE</scope>
    <source>
        <strain evidence="3">Rat1</strain>
    </source>
</reference>
<organism evidence="3">
    <name type="scientific">Candidatus Electrothrix aestuarii</name>
    <dbReference type="NCBI Taxonomy" id="3062594"/>
    <lineage>
        <taxon>Bacteria</taxon>
        <taxon>Pseudomonadati</taxon>
        <taxon>Thermodesulfobacteriota</taxon>
        <taxon>Desulfobulbia</taxon>
        <taxon>Desulfobulbales</taxon>
        <taxon>Desulfobulbaceae</taxon>
        <taxon>Candidatus Electrothrix</taxon>
    </lineage>
</organism>
<dbReference type="Pfam" id="PF07238">
    <property type="entry name" value="PilZ"/>
    <property type="match status" value="1"/>
</dbReference>
<name>A0AAU8LYX4_9BACT</name>
<keyword evidence="1" id="KW-0175">Coiled coil</keyword>
<feature type="coiled-coil region" evidence="1">
    <location>
        <begin position="16"/>
        <end position="68"/>
    </location>
</feature>
<gene>
    <name evidence="3" type="ORF">Q3M24_06665</name>
</gene>
<reference evidence="3" key="2">
    <citation type="submission" date="2024-06" db="EMBL/GenBank/DDBJ databases">
        <authorList>
            <person name="Plum-Jensen L.E."/>
            <person name="Schramm A."/>
            <person name="Marshall I.P.G."/>
        </authorList>
    </citation>
    <scope>NUCLEOTIDE SEQUENCE</scope>
    <source>
        <strain evidence="3">Rat1</strain>
    </source>
</reference>
<dbReference type="KEGG" id="eaj:Q3M24_06665"/>
<dbReference type="SUPFAM" id="SSF141371">
    <property type="entry name" value="PilZ domain-like"/>
    <property type="match status" value="1"/>
</dbReference>
<evidence type="ECO:0000256" key="1">
    <source>
        <dbReference type="SAM" id="Coils"/>
    </source>
</evidence>